<name>A0A2T5V8M6_9HYPH</name>
<dbReference type="InterPro" id="IPR013154">
    <property type="entry name" value="ADH-like_N"/>
</dbReference>
<gene>
    <name evidence="4" type="ORF">C8N35_10584</name>
</gene>
<dbReference type="InterPro" id="IPR011032">
    <property type="entry name" value="GroES-like_sf"/>
</dbReference>
<dbReference type="AlphaFoldDB" id="A0A2T5V8M6"/>
<evidence type="ECO:0000259" key="3">
    <source>
        <dbReference type="Pfam" id="PF08240"/>
    </source>
</evidence>
<protein>
    <submittedName>
        <fullName evidence="4">NADPH:quinone reductase-like Zn-dependent oxidoreductase</fullName>
    </submittedName>
</protein>
<dbReference type="RefSeq" id="WP_107990383.1">
    <property type="nucleotide sequence ID" value="NZ_QAYG01000005.1"/>
</dbReference>
<dbReference type="GO" id="GO:0016651">
    <property type="term" value="F:oxidoreductase activity, acting on NAD(P)H"/>
    <property type="evidence" value="ECO:0007669"/>
    <property type="project" value="TreeGrafter"/>
</dbReference>
<organism evidence="4 5">
    <name type="scientific">Breoghania corrubedonensis</name>
    <dbReference type="NCBI Taxonomy" id="665038"/>
    <lineage>
        <taxon>Bacteria</taxon>
        <taxon>Pseudomonadati</taxon>
        <taxon>Pseudomonadota</taxon>
        <taxon>Alphaproteobacteria</taxon>
        <taxon>Hyphomicrobiales</taxon>
        <taxon>Stappiaceae</taxon>
        <taxon>Breoghania</taxon>
    </lineage>
</organism>
<dbReference type="SUPFAM" id="SSF50129">
    <property type="entry name" value="GroES-like"/>
    <property type="match status" value="1"/>
</dbReference>
<evidence type="ECO:0000256" key="2">
    <source>
        <dbReference type="ARBA" id="ARBA00023002"/>
    </source>
</evidence>
<dbReference type="Gene3D" id="3.90.180.10">
    <property type="entry name" value="Medium-chain alcohol dehydrogenases, catalytic domain"/>
    <property type="match status" value="1"/>
</dbReference>
<dbReference type="GO" id="GO:0070402">
    <property type="term" value="F:NADPH binding"/>
    <property type="evidence" value="ECO:0007669"/>
    <property type="project" value="TreeGrafter"/>
</dbReference>
<dbReference type="PANTHER" id="PTHR48106:SF2">
    <property type="entry name" value="ZN2+-BINDING DEHYDROGENASE"/>
    <property type="match status" value="1"/>
</dbReference>
<reference evidence="4 5" key="1">
    <citation type="submission" date="2018-04" db="EMBL/GenBank/DDBJ databases">
        <title>Genomic Encyclopedia of Archaeal and Bacterial Type Strains, Phase II (KMG-II): from individual species to whole genera.</title>
        <authorList>
            <person name="Goeker M."/>
        </authorList>
    </citation>
    <scope>NUCLEOTIDE SEQUENCE [LARGE SCALE GENOMIC DNA]</scope>
    <source>
        <strain evidence="4 5">DSM 23382</strain>
    </source>
</reference>
<dbReference type="SUPFAM" id="SSF51735">
    <property type="entry name" value="NAD(P)-binding Rossmann-fold domains"/>
    <property type="match status" value="1"/>
</dbReference>
<feature type="domain" description="Alcohol dehydrogenase-like N-terminal" evidence="3">
    <location>
        <begin position="30"/>
        <end position="86"/>
    </location>
</feature>
<evidence type="ECO:0000256" key="1">
    <source>
        <dbReference type="ARBA" id="ARBA00022857"/>
    </source>
</evidence>
<proteinExistence type="predicted"/>
<evidence type="ECO:0000313" key="5">
    <source>
        <dbReference type="Proteomes" id="UP000244081"/>
    </source>
</evidence>
<dbReference type="EMBL" id="QAYG01000005">
    <property type="protein sequence ID" value="PTW60084.1"/>
    <property type="molecule type" value="Genomic_DNA"/>
</dbReference>
<dbReference type="CDD" id="cd05282">
    <property type="entry name" value="ETR_like"/>
    <property type="match status" value="1"/>
</dbReference>
<evidence type="ECO:0000313" key="4">
    <source>
        <dbReference type="EMBL" id="PTW60084.1"/>
    </source>
</evidence>
<comment type="caution">
    <text evidence="4">The sequence shown here is derived from an EMBL/GenBank/DDBJ whole genome shotgun (WGS) entry which is preliminary data.</text>
</comment>
<sequence length="314" mass="33906">MKNQALIYRAFGDPLDVLRLETAELAPRAPGTLRVEMALVPVNPSDLIPVTGAYSHLITPPMVAGYEGVGRIVEADDTALVGRRVLPLRGPGTWQRHVDCDSILAVPVPDDIDDATAARAYINPMAALRMLTRWPVRDKRVLLTAAGSSCATLLGHWALGQGAREVIGLYRSEARVERMRALAITPLHEGDAGAVTEAARKADVTFDAVGGRLGSLILNAMGDGSVFAGYGLMSGAPVTPDGFPRAAFERFHLRDDLAVMSAADWQGEFDRLWPLLRQVAFPKAEVFPLERWREAVAAFHVPGAAKPLIDFRAG</sequence>
<dbReference type="Pfam" id="PF08240">
    <property type="entry name" value="ADH_N"/>
    <property type="match status" value="1"/>
</dbReference>
<dbReference type="OrthoDB" id="9805883at2"/>
<keyword evidence="5" id="KW-1185">Reference proteome</keyword>
<dbReference type="PANTHER" id="PTHR48106">
    <property type="entry name" value="QUINONE OXIDOREDUCTASE PIG3-RELATED"/>
    <property type="match status" value="1"/>
</dbReference>
<keyword evidence="2" id="KW-0560">Oxidoreductase</keyword>
<dbReference type="Proteomes" id="UP000244081">
    <property type="component" value="Unassembled WGS sequence"/>
</dbReference>
<dbReference type="InterPro" id="IPR036291">
    <property type="entry name" value="NAD(P)-bd_dom_sf"/>
</dbReference>
<dbReference type="Gene3D" id="3.40.50.720">
    <property type="entry name" value="NAD(P)-binding Rossmann-like Domain"/>
    <property type="match status" value="1"/>
</dbReference>
<keyword evidence="1" id="KW-0521">NADP</keyword>
<accession>A0A2T5V8M6</accession>